<name>A0ACA9SY03_9GLOM</name>
<organism evidence="1 2">
    <name type="scientific">Racocetra persica</name>
    <dbReference type="NCBI Taxonomy" id="160502"/>
    <lineage>
        <taxon>Eukaryota</taxon>
        <taxon>Fungi</taxon>
        <taxon>Fungi incertae sedis</taxon>
        <taxon>Mucoromycota</taxon>
        <taxon>Glomeromycotina</taxon>
        <taxon>Glomeromycetes</taxon>
        <taxon>Diversisporales</taxon>
        <taxon>Gigasporaceae</taxon>
        <taxon>Racocetra</taxon>
    </lineage>
</organism>
<feature type="non-terminal residue" evidence="1">
    <location>
        <position position="81"/>
    </location>
</feature>
<dbReference type="Proteomes" id="UP000789920">
    <property type="component" value="Unassembled WGS sequence"/>
</dbReference>
<accession>A0ACA9SY03</accession>
<gene>
    <name evidence="1" type="ORF">RPERSI_LOCUS35923</name>
</gene>
<evidence type="ECO:0000313" key="2">
    <source>
        <dbReference type="Proteomes" id="UP000789920"/>
    </source>
</evidence>
<dbReference type="EMBL" id="CAJVQC010169033">
    <property type="protein sequence ID" value="CAG8850098.1"/>
    <property type="molecule type" value="Genomic_DNA"/>
</dbReference>
<comment type="caution">
    <text evidence="1">The sequence shown here is derived from an EMBL/GenBank/DDBJ whole genome shotgun (WGS) entry which is preliminary data.</text>
</comment>
<protein>
    <submittedName>
        <fullName evidence="1">12853_t:CDS:1</fullName>
    </submittedName>
</protein>
<proteinExistence type="predicted"/>
<sequence length="81" mass="9396">RFNRKFTNEKLTLLFHVGEIQLTTNEEQQLNQILAKSFDLLNADFDHQQAIANLHANFESKVALCLDCLFAKYISELEPNQ</sequence>
<reference evidence="1" key="1">
    <citation type="submission" date="2021-06" db="EMBL/GenBank/DDBJ databases">
        <authorList>
            <person name="Kallberg Y."/>
            <person name="Tangrot J."/>
            <person name="Rosling A."/>
        </authorList>
    </citation>
    <scope>NUCLEOTIDE SEQUENCE</scope>
    <source>
        <strain evidence="1">MA461A</strain>
    </source>
</reference>
<feature type="non-terminal residue" evidence="1">
    <location>
        <position position="1"/>
    </location>
</feature>
<evidence type="ECO:0000313" key="1">
    <source>
        <dbReference type="EMBL" id="CAG8850098.1"/>
    </source>
</evidence>
<keyword evidence="2" id="KW-1185">Reference proteome</keyword>